<keyword evidence="1 2" id="KW-0807">Transducer</keyword>
<sequence length="164" mass="18635">MLDIFKDLRTEFSELETTIAQQTKLIEKFEKIANTIHKVSDRTNMLAINASIEATRAGKAGLGFNVVANEVLKLAENTTKETVKIKDNTNEIKQYFTYTEKKLNQSTTKFTQASKLYLKVSGAIDEMNDAIQELNKKTMDFANNESQTLKKNSFKDVDEKEILV</sequence>
<dbReference type="Proteomes" id="UP001209229">
    <property type="component" value="Unassembled WGS sequence"/>
</dbReference>
<dbReference type="InterPro" id="IPR004089">
    <property type="entry name" value="MCPsignal_dom"/>
</dbReference>
<keyword evidence="5" id="KW-1185">Reference proteome</keyword>
<dbReference type="GO" id="GO:0007165">
    <property type="term" value="P:signal transduction"/>
    <property type="evidence" value="ECO:0007669"/>
    <property type="project" value="UniProtKB-KW"/>
</dbReference>
<dbReference type="EMBL" id="JAPDPJ010000037">
    <property type="protein sequence ID" value="MCW3787802.1"/>
    <property type="molecule type" value="Genomic_DNA"/>
</dbReference>
<organism evidence="4 5">
    <name type="scientific">Plebeiibacterium sediminum</name>
    <dbReference type="NCBI Taxonomy" id="2992112"/>
    <lineage>
        <taxon>Bacteria</taxon>
        <taxon>Pseudomonadati</taxon>
        <taxon>Bacteroidota</taxon>
        <taxon>Bacteroidia</taxon>
        <taxon>Marinilabiliales</taxon>
        <taxon>Marinilabiliaceae</taxon>
        <taxon>Plebeiibacterium</taxon>
    </lineage>
</organism>
<dbReference type="PANTHER" id="PTHR32089">
    <property type="entry name" value="METHYL-ACCEPTING CHEMOTAXIS PROTEIN MCPB"/>
    <property type="match status" value="1"/>
</dbReference>
<dbReference type="Pfam" id="PF00015">
    <property type="entry name" value="MCPsignal"/>
    <property type="match status" value="1"/>
</dbReference>
<name>A0AAE3SG67_9BACT</name>
<evidence type="ECO:0000256" key="2">
    <source>
        <dbReference type="PROSITE-ProRule" id="PRU00284"/>
    </source>
</evidence>
<protein>
    <submittedName>
        <fullName evidence="4">Methyl-accepting chemotaxis protein</fullName>
    </submittedName>
</protein>
<accession>A0AAE3SG67</accession>
<feature type="domain" description="Methyl-accepting transducer" evidence="3">
    <location>
        <begin position="1"/>
        <end position="153"/>
    </location>
</feature>
<dbReference type="Gene3D" id="1.10.287.950">
    <property type="entry name" value="Methyl-accepting chemotaxis protein"/>
    <property type="match status" value="1"/>
</dbReference>
<proteinExistence type="predicted"/>
<comment type="caution">
    <text evidence="4">The sequence shown here is derived from an EMBL/GenBank/DDBJ whole genome shotgun (WGS) entry which is preliminary data.</text>
</comment>
<dbReference type="GO" id="GO:0016020">
    <property type="term" value="C:membrane"/>
    <property type="evidence" value="ECO:0007669"/>
    <property type="project" value="InterPro"/>
</dbReference>
<evidence type="ECO:0000256" key="1">
    <source>
        <dbReference type="ARBA" id="ARBA00023224"/>
    </source>
</evidence>
<reference evidence="4" key="1">
    <citation type="submission" date="2022-10" db="EMBL/GenBank/DDBJ databases">
        <authorList>
            <person name="Yu W.X."/>
        </authorList>
    </citation>
    <scope>NUCLEOTIDE SEQUENCE</scope>
    <source>
        <strain evidence="4">AAT</strain>
    </source>
</reference>
<dbReference type="PANTHER" id="PTHR32089:SF112">
    <property type="entry name" value="LYSOZYME-LIKE PROTEIN-RELATED"/>
    <property type="match status" value="1"/>
</dbReference>
<dbReference type="AlphaFoldDB" id="A0AAE3SG67"/>
<evidence type="ECO:0000259" key="3">
    <source>
        <dbReference type="PROSITE" id="PS50111"/>
    </source>
</evidence>
<dbReference type="PROSITE" id="PS50111">
    <property type="entry name" value="CHEMOTAXIS_TRANSDUC_2"/>
    <property type="match status" value="1"/>
</dbReference>
<evidence type="ECO:0000313" key="4">
    <source>
        <dbReference type="EMBL" id="MCW3787802.1"/>
    </source>
</evidence>
<dbReference type="SUPFAM" id="SSF58104">
    <property type="entry name" value="Methyl-accepting chemotaxis protein (MCP) signaling domain"/>
    <property type="match status" value="1"/>
</dbReference>
<evidence type="ECO:0000313" key="5">
    <source>
        <dbReference type="Proteomes" id="UP001209229"/>
    </source>
</evidence>
<gene>
    <name evidence="4" type="ORF">OM075_15100</name>
</gene>